<dbReference type="Proteomes" id="UP001595912">
    <property type="component" value="Unassembled WGS sequence"/>
</dbReference>
<name>A0ABV9W4Z0_9ACTN</name>
<dbReference type="InterPro" id="IPR011991">
    <property type="entry name" value="ArsR-like_HTH"/>
</dbReference>
<organism evidence="5 6">
    <name type="scientific">Dactylosporangium cerinum</name>
    <dbReference type="NCBI Taxonomy" id="1434730"/>
    <lineage>
        <taxon>Bacteria</taxon>
        <taxon>Bacillati</taxon>
        <taxon>Actinomycetota</taxon>
        <taxon>Actinomycetes</taxon>
        <taxon>Micromonosporales</taxon>
        <taxon>Micromonosporaceae</taxon>
        <taxon>Dactylosporangium</taxon>
    </lineage>
</organism>
<dbReference type="CDD" id="cd00090">
    <property type="entry name" value="HTH_ARSR"/>
    <property type="match status" value="1"/>
</dbReference>
<dbReference type="PROSITE" id="PS50987">
    <property type="entry name" value="HTH_ARSR_2"/>
    <property type="match status" value="1"/>
</dbReference>
<keyword evidence="2" id="KW-0238">DNA-binding</keyword>
<dbReference type="PANTHER" id="PTHR43132:SF6">
    <property type="entry name" value="HTH-TYPE TRANSCRIPTIONAL REPRESSOR CZRA"/>
    <property type="match status" value="1"/>
</dbReference>
<dbReference type="RefSeq" id="WP_380121825.1">
    <property type="nucleotide sequence ID" value="NZ_JBHSIU010000046.1"/>
</dbReference>
<accession>A0ABV9W4Z0</accession>
<dbReference type="InterPro" id="IPR051011">
    <property type="entry name" value="Metal_resp_trans_reg"/>
</dbReference>
<dbReference type="InterPro" id="IPR001845">
    <property type="entry name" value="HTH_ArsR_DNA-bd_dom"/>
</dbReference>
<dbReference type="PANTHER" id="PTHR43132">
    <property type="entry name" value="ARSENICAL RESISTANCE OPERON REPRESSOR ARSR-RELATED"/>
    <property type="match status" value="1"/>
</dbReference>
<dbReference type="Gene3D" id="1.10.10.10">
    <property type="entry name" value="Winged helix-like DNA-binding domain superfamily/Winged helix DNA-binding domain"/>
    <property type="match status" value="1"/>
</dbReference>
<keyword evidence="3" id="KW-0804">Transcription</keyword>
<dbReference type="InterPro" id="IPR036388">
    <property type="entry name" value="WH-like_DNA-bd_sf"/>
</dbReference>
<dbReference type="Pfam" id="PF12840">
    <property type="entry name" value="HTH_20"/>
    <property type="match status" value="1"/>
</dbReference>
<sequence length="76" mass="8461">MGAGRPVGARRAAILRDLDEPRSTTELGRRHGLSKSTVSHHLAVLFSAGLLVRVRQGKTVRYSRNQDSERVISPRR</sequence>
<evidence type="ECO:0000256" key="2">
    <source>
        <dbReference type="ARBA" id="ARBA00023125"/>
    </source>
</evidence>
<gene>
    <name evidence="5" type="ORF">ACFPIJ_35390</name>
</gene>
<comment type="caution">
    <text evidence="5">The sequence shown here is derived from an EMBL/GenBank/DDBJ whole genome shotgun (WGS) entry which is preliminary data.</text>
</comment>
<evidence type="ECO:0000256" key="1">
    <source>
        <dbReference type="ARBA" id="ARBA00023015"/>
    </source>
</evidence>
<evidence type="ECO:0000313" key="6">
    <source>
        <dbReference type="Proteomes" id="UP001595912"/>
    </source>
</evidence>
<evidence type="ECO:0000256" key="3">
    <source>
        <dbReference type="ARBA" id="ARBA00023163"/>
    </source>
</evidence>
<evidence type="ECO:0000259" key="4">
    <source>
        <dbReference type="PROSITE" id="PS50987"/>
    </source>
</evidence>
<protein>
    <submittedName>
        <fullName evidence="5">ArsR/SmtB family transcription factor</fullName>
    </submittedName>
</protein>
<keyword evidence="6" id="KW-1185">Reference proteome</keyword>
<dbReference type="SMART" id="SM00418">
    <property type="entry name" value="HTH_ARSR"/>
    <property type="match status" value="1"/>
</dbReference>
<keyword evidence="1" id="KW-0805">Transcription regulation</keyword>
<proteinExistence type="predicted"/>
<dbReference type="SUPFAM" id="SSF46785">
    <property type="entry name" value="Winged helix' DNA-binding domain"/>
    <property type="match status" value="1"/>
</dbReference>
<evidence type="ECO:0000313" key="5">
    <source>
        <dbReference type="EMBL" id="MFC5003104.1"/>
    </source>
</evidence>
<feature type="domain" description="HTH arsR-type" evidence="4">
    <location>
        <begin position="1"/>
        <end position="76"/>
    </location>
</feature>
<dbReference type="InterPro" id="IPR036390">
    <property type="entry name" value="WH_DNA-bd_sf"/>
</dbReference>
<reference evidence="6" key="1">
    <citation type="journal article" date="2019" name="Int. J. Syst. Evol. Microbiol.">
        <title>The Global Catalogue of Microorganisms (GCM) 10K type strain sequencing project: providing services to taxonomists for standard genome sequencing and annotation.</title>
        <authorList>
            <consortium name="The Broad Institute Genomics Platform"/>
            <consortium name="The Broad Institute Genome Sequencing Center for Infectious Disease"/>
            <person name="Wu L."/>
            <person name="Ma J."/>
        </authorList>
    </citation>
    <scope>NUCLEOTIDE SEQUENCE [LARGE SCALE GENOMIC DNA]</scope>
    <source>
        <strain evidence="6">CGMCC 4.7152</strain>
    </source>
</reference>
<dbReference type="EMBL" id="JBHSIU010000046">
    <property type="protein sequence ID" value="MFC5003104.1"/>
    <property type="molecule type" value="Genomic_DNA"/>
</dbReference>